<dbReference type="InterPro" id="IPR029063">
    <property type="entry name" value="SAM-dependent_MTases_sf"/>
</dbReference>
<evidence type="ECO:0000256" key="1">
    <source>
        <dbReference type="SAM" id="MobiDB-lite"/>
    </source>
</evidence>
<feature type="compositionally biased region" description="Basic and acidic residues" evidence="1">
    <location>
        <begin position="190"/>
        <end position="221"/>
    </location>
</feature>
<comment type="caution">
    <text evidence="2">The sequence shown here is derived from an EMBL/GenBank/DDBJ whole genome shotgun (WGS) entry which is preliminary data.</text>
</comment>
<dbReference type="Gene3D" id="3.40.50.150">
    <property type="entry name" value="Vaccinia Virus protein VP39"/>
    <property type="match status" value="1"/>
</dbReference>
<reference evidence="2" key="1">
    <citation type="journal article" date="2020" name="bioRxiv">
        <title>Comparative genomics of Chlamydomonas.</title>
        <authorList>
            <person name="Craig R.J."/>
            <person name="Hasan A.R."/>
            <person name="Ness R.W."/>
            <person name="Keightley P.D."/>
        </authorList>
    </citation>
    <scope>NUCLEOTIDE SEQUENCE</scope>
    <source>
        <strain evidence="2">SAG 7.73</strain>
    </source>
</reference>
<evidence type="ECO:0008006" key="4">
    <source>
        <dbReference type="Google" id="ProtNLM"/>
    </source>
</evidence>
<name>A0A835SGH8_CHLIN</name>
<protein>
    <recommendedName>
        <fullName evidence="4">Methyltransferase type 11 domain-containing protein</fullName>
    </recommendedName>
</protein>
<gene>
    <name evidence="2" type="ORF">HXX76_011774</name>
</gene>
<dbReference type="AlphaFoldDB" id="A0A835SGH8"/>
<dbReference type="Proteomes" id="UP000650467">
    <property type="component" value="Unassembled WGS sequence"/>
</dbReference>
<organism evidence="2 3">
    <name type="scientific">Chlamydomonas incerta</name>
    <dbReference type="NCBI Taxonomy" id="51695"/>
    <lineage>
        <taxon>Eukaryota</taxon>
        <taxon>Viridiplantae</taxon>
        <taxon>Chlorophyta</taxon>
        <taxon>core chlorophytes</taxon>
        <taxon>Chlorophyceae</taxon>
        <taxon>CS clade</taxon>
        <taxon>Chlamydomonadales</taxon>
        <taxon>Chlamydomonadaceae</taxon>
        <taxon>Chlamydomonas</taxon>
    </lineage>
</organism>
<dbReference type="SUPFAM" id="SSF53335">
    <property type="entry name" value="S-adenosyl-L-methionine-dependent methyltransferases"/>
    <property type="match status" value="1"/>
</dbReference>
<feature type="region of interest" description="Disordered" evidence="1">
    <location>
        <begin position="185"/>
        <end position="221"/>
    </location>
</feature>
<accession>A0A835SGH8</accession>
<dbReference type="OrthoDB" id="416496at2759"/>
<dbReference type="EMBL" id="JAEHOC010000047">
    <property type="protein sequence ID" value="KAG2426549.1"/>
    <property type="molecule type" value="Genomic_DNA"/>
</dbReference>
<sequence>MYGQMEVITVSMLTNNVPRGSPGPRVIQLQGGTKELYYYPKSTVQVTVVGEEVNKAYIDQAAVQAAIPAVAKQQSPANLGFAADASVEAVVSLGALAGMSEVQRNACVAEALRVLKPGCPLIFIERLPGGVPLRYLGAPSTAISESVFRGWEQRPDGAFSLVRWDTALGGQDPHAVGVAVKAADYRGPSRRAEKAAEKAAEREADKEAKREKARLPKKGFE</sequence>
<evidence type="ECO:0000313" key="3">
    <source>
        <dbReference type="Proteomes" id="UP000650467"/>
    </source>
</evidence>
<keyword evidence="3" id="KW-1185">Reference proteome</keyword>
<evidence type="ECO:0000313" key="2">
    <source>
        <dbReference type="EMBL" id="KAG2426549.1"/>
    </source>
</evidence>
<proteinExistence type="predicted"/>